<protein>
    <submittedName>
        <fullName evidence="1">Uncharacterized protein</fullName>
    </submittedName>
</protein>
<accession>A0A0B1S575</accession>
<keyword evidence="2" id="KW-1185">Reference proteome</keyword>
<reference evidence="1 2" key="1">
    <citation type="submission" date="2014-03" db="EMBL/GenBank/DDBJ databases">
        <title>Draft genome of the hookworm Oesophagostomum dentatum.</title>
        <authorList>
            <person name="Mitreva M."/>
        </authorList>
    </citation>
    <scope>NUCLEOTIDE SEQUENCE [LARGE SCALE GENOMIC DNA]</scope>
    <source>
        <strain evidence="1 2">OD-Hann</strain>
    </source>
</reference>
<evidence type="ECO:0000313" key="2">
    <source>
        <dbReference type="Proteomes" id="UP000053660"/>
    </source>
</evidence>
<evidence type="ECO:0000313" key="1">
    <source>
        <dbReference type="EMBL" id="KHJ80074.1"/>
    </source>
</evidence>
<organism evidence="1 2">
    <name type="scientific">Oesophagostomum dentatum</name>
    <name type="common">Nodular worm</name>
    <dbReference type="NCBI Taxonomy" id="61180"/>
    <lineage>
        <taxon>Eukaryota</taxon>
        <taxon>Metazoa</taxon>
        <taxon>Ecdysozoa</taxon>
        <taxon>Nematoda</taxon>
        <taxon>Chromadorea</taxon>
        <taxon>Rhabditida</taxon>
        <taxon>Rhabditina</taxon>
        <taxon>Rhabditomorpha</taxon>
        <taxon>Strongyloidea</taxon>
        <taxon>Strongylidae</taxon>
        <taxon>Oesophagostomum</taxon>
    </lineage>
</organism>
<dbReference type="EMBL" id="KN601995">
    <property type="protein sequence ID" value="KHJ80074.1"/>
    <property type="molecule type" value="Genomic_DNA"/>
</dbReference>
<dbReference type="AlphaFoldDB" id="A0A0B1S575"/>
<proteinExistence type="predicted"/>
<dbReference type="Proteomes" id="UP000053660">
    <property type="component" value="Unassembled WGS sequence"/>
</dbReference>
<name>A0A0B1S575_OESDE</name>
<gene>
    <name evidence="1" type="ORF">OESDEN_20260</name>
</gene>
<sequence length="78" mass="9146">MHLRKHKRSWEYCTRLSQLSLLLRSRFDSVILTQKRHVSSDDRTMRNFLQTHLWSKNRTSIKVSTSLSAACAITVCLP</sequence>